<dbReference type="Gene3D" id="4.10.60.10">
    <property type="entry name" value="Zinc finger, CCHC-type"/>
    <property type="match status" value="1"/>
</dbReference>
<gene>
    <name evidence="2" type="ORF">MAR_020259</name>
</gene>
<dbReference type="SMART" id="SM00343">
    <property type="entry name" value="ZnF_C2HC"/>
    <property type="match status" value="1"/>
</dbReference>
<sequence length="112" mass="12679">MSQFGYVIDGSLVRDKIKKTQTSPMVQYYLRTITAQGVKFVRKLTIRICSARTGINDRGNHTRGSAAKECMYICHYCKEEGHTQAECPMENYGNYAAEIMEGQRSLNVSRSS</sequence>
<proteinExistence type="predicted"/>
<accession>A0ABY7E4Y0</accession>
<evidence type="ECO:0000313" key="3">
    <source>
        <dbReference type="Proteomes" id="UP001164746"/>
    </source>
</evidence>
<dbReference type="InterPro" id="IPR001878">
    <property type="entry name" value="Znf_CCHC"/>
</dbReference>
<organism evidence="2 3">
    <name type="scientific">Mya arenaria</name>
    <name type="common">Soft-shell clam</name>
    <dbReference type="NCBI Taxonomy" id="6604"/>
    <lineage>
        <taxon>Eukaryota</taxon>
        <taxon>Metazoa</taxon>
        <taxon>Spiralia</taxon>
        <taxon>Lophotrochozoa</taxon>
        <taxon>Mollusca</taxon>
        <taxon>Bivalvia</taxon>
        <taxon>Autobranchia</taxon>
        <taxon>Heteroconchia</taxon>
        <taxon>Euheterodonta</taxon>
        <taxon>Imparidentia</taxon>
        <taxon>Neoheterodontei</taxon>
        <taxon>Myida</taxon>
        <taxon>Myoidea</taxon>
        <taxon>Myidae</taxon>
        <taxon>Mya</taxon>
    </lineage>
</organism>
<name>A0ABY7E4Y0_MYAAR</name>
<feature type="domain" description="CCHC-type" evidence="1">
    <location>
        <begin position="73"/>
        <end position="89"/>
    </location>
</feature>
<protein>
    <recommendedName>
        <fullName evidence="1">CCHC-type domain-containing protein</fullName>
    </recommendedName>
</protein>
<keyword evidence="3" id="KW-1185">Reference proteome</keyword>
<dbReference type="Proteomes" id="UP001164746">
    <property type="component" value="Chromosome 5"/>
</dbReference>
<dbReference type="EMBL" id="CP111016">
    <property type="protein sequence ID" value="WAR04890.1"/>
    <property type="molecule type" value="Genomic_DNA"/>
</dbReference>
<reference evidence="2" key="1">
    <citation type="submission" date="2022-11" db="EMBL/GenBank/DDBJ databases">
        <title>Centuries of genome instability and evolution in soft-shell clam transmissible cancer (bioRxiv).</title>
        <authorList>
            <person name="Hart S.F.M."/>
            <person name="Yonemitsu M.A."/>
            <person name="Giersch R.M."/>
            <person name="Beal B.F."/>
            <person name="Arriagada G."/>
            <person name="Davis B.W."/>
            <person name="Ostrander E.A."/>
            <person name="Goff S.P."/>
            <person name="Metzger M.J."/>
        </authorList>
    </citation>
    <scope>NUCLEOTIDE SEQUENCE</scope>
    <source>
        <strain evidence="2">MELC-2E11</strain>
        <tissue evidence="2">Siphon/mantle</tissue>
    </source>
</reference>
<evidence type="ECO:0000259" key="1">
    <source>
        <dbReference type="SMART" id="SM00343"/>
    </source>
</evidence>
<evidence type="ECO:0000313" key="2">
    <source>
        <dbReference type="EMBL" id="WAR04890.1"/>
    </source>
</evidence>